<dbReference type="AlphaFoldDB" id="A0A9W9EFD8"/>
<sequence length="85" mass="10009">MERFYGQPFTREYRSLADIMRSFESYKDQPHSQELAVIEIEQWTVSGATACPKEKTQRQMMKYFPSIHFLSLEDMLTMAEAKGHV</sequence>
<keyword evidence="2" id="KW-1185">Reference proteome</keyword>
<dbReference type="Proteomes" id="UP001149165">
    <property type="component" value="Unassembled WGS sequence"/>
</dbReference>
<gene>
    <name evidence="1" type="ORF">N7456_013518</name>
</gene>
<reference evidence="1" key="1">
    <citation type="submission" date="2022-11" db="EMBL/GenBank/DDBJ databases">
        <authorList>
            <person name="Petersen C."/>
        </authorList>
    </citation>
    <scope>NUCLEOTIDE SEQUENCE</scope>
    <source>
        <strain evidence="1">IBT 30069</strain>
    </source>
</reference>
<reference evidence="1" key="2">
    <citation type="journal article" date="2023" name="IMA Fungus">
        <title>Comparative genomic study of the Penicillium genus elucidates a diverse pangenome and 15 lateral gene transfer events.</title>
        <authorList>
            <person name="Petersen C."/>
            <person name="Sorensen T."/>
            <person name="Nielsen M.R."/>
            <person name="Sondergaard T.E."/>
            <person name="Sorensen J.L."/>
            <person name="Fitzpatrick D.A."/>
            <person name="Frisvad J.C."/>
            <person name="Nielsen K.L."/>
        </authorList>
    </citation>
    <scope>NUCLEOTIDE SEQUENCE</scope>
    <source>
        <strain evidence="1">IBT 30069</strain>
    </source>
</reference>
<comment type="caution">
    <text evidence="1">The sequence shown here is derived from an EMBL/GenBank/DDBJ whole genome shotgun (WGS) entry which is preliminary data.</text>
</comment>
<accession>A0A9W9EFD8</accession>
<proteinExistence type="predicted"/>
<dbReference type="EMBL" id="JAPQKH010000012">
    <property type="protein sequence ID" value="KAJ5080808.1"/>
    <property type="molecule type" value="Genomic_DNA"/>
</dbReference>
<name>A0A9W9EFD8_9EURO</name>
<protein>
    <submittedName>
        <fullName evidence="1">Uncharacterized protein</fullName>
    </submittedName>
</protein>
<organism evidence="1 2">
    <name type="scientific">Penicillium angulare</name>
    <dbReference type="NCBI Taxonomy" id="116970"/>
    <lineage>
        <taxon>Eukaryota</taxon>
        <taxon>Fungi</taxon>
        <taxon>Dikarya</taxon>
        <taxon>Ascomycota</taxon>
        <taxon>Pezizomycotina</taxon>
        <taxon>Eurotiomycetes</taxon>
        <taxon>Eurotiomycetidae</taxon>
        <taxon>Eurotiales</taxon>
        <taxon>Aspergillaceae</taxon>
        <taxon>Penicillium</taxon>
    </lineage>
</organism>
<evidence type="ECO:0000313" key="2">
    <source>
        <dbReference type="Proteomes" id="UP001149165"/>
    </source>
</evidence>
<dbReference type="OrthoDB" id="419598at2759"/>
<evidence type="ECO:0000313" key="1">
    <source>
        <dbReference type="EMBL" id="KAJ5080808.1"/>
    </source>
</evidence>